<organism evidence="3 4">
    <name type="scientific">Brachybacterium epidermidis</name>
    <dbReference type="NCBI Taxonomy" id="2781983"/>
    <lineage>
        <taxon>Bacteria</taxon>
        <taxon>Bacillati</taxon>
        <taxon>Actinomycetota</taxon>
        <taxon>Actinomycetes</taxon>
        <taxon>Micrococcales</taxon>
        <taxon>Dermabacteraceae</taxon>
        <taxon>Brachybacterium</taxon>
    </lineage>
</organism>
<dbReference type="Proteomes" id="UP000644727">
    <property type="component" value="Unassembled WGS sequence"/>
</dbReference>
<keyword evidence="2" id="KW-0472">Membrane</keyword>
<protein>
    <submittedName>
        <fullName evidence="3">Uncharacterized protein</fullName>
    </submittedName>
</protein>
<name>A0ABR9W3L9_9MICO</name>
<keyword evidence="4" id="KW-1185">Reference proteome</keyword>
<proteinExistence type="predicted"/>
<reference evidence="3 4" key="1">
    <citation type="submission" date="2020-10" db="EMBL/GenBank/DDBJ databases">
        <title>Draft genome and description of Brachybacterium epidermidis sp nov.</title>
        <authorList>
            <person name="Boxberger M."/>
            <person name="La Scola B."/>
        </authorList>
    </citation>
    <scope>NUCLEOTIDE SEQUENCE [LARGE SCALE GENOMIC DNA]</scope>
    <source>
        <strain evidence="3 4">Marseille-Q2903</strain>
    </source>
</reference>
<dbReference type="RefSeq" id="WP_193865779.1">
    <property type="nucleotide sequence ID" value="NZ_JADEYR010000006.1"/>
</dbReference>
<feature type="transmembrane region" description="Helical" evidence="2">
    <location>
        <begin position="33"/>
        <end position="53"/>
    </location>
</feature>
<dbReference type="EMBL" id="JADEYR010000006">
    <property type="protein sequence ID" value="MBE9404025.1"/>
    <property type="molecule type" value="Genomic_DNA"/>
</dbReference>
<feature type="transmembrane region" description="Helical" evidence="2">
    <location>
        <begin position="59"/>
        <end position="79"/>
    </location>
</feature>
<evidence type="ECO:0000313" key="3">
    <source>
        <dbReference type="EMBL" id="MBE9404025.1"/>
    </source>
</evidence>
<accession>A0ABR9W3L9</accession>
<evidence type="ECO:0000256" key="2">
    <source>
        <dbReference type="SAM" id="Phobius"/>
    </source>
</evidence>
<evidence type="ECO:0000256" key="1">
    <source>
        <dbReference type="SAM" id="MobiDB-lite"/>
    </source>
</evidence>
<gene>
    <name evidence="3" type="ORF">IOE58_07430</name>
</gene>
<feature type="region of interest" description="Disordered" evidence="1">
    <location>
        <begin position="1"/>
        <end position="30"/>
    </location>
</feature>
<keyword evidence="2" id="KW-0812">Transmembrane</keyword>
<keyword evidence="2" id="KW-1133">Transmembrane helix</keyword>
<sequence>MSTEHSAQGTHADARGIQGSHATNTTSQGNSPVLSVALFVLLFGLFVAGLYTMSLFTPLTFAVGMLLCILALYLTFDLVPRFLT</sequence>
<evidence type="ECO:0000313" key="4">
    <source>
        <dbReference type="Proteomes" id="UP000644727"/>
    </source>
</evidence>
<comment type="caution">
    <text evidence="3">The sequence shown here is derived from an EMBL/GenBank/DDBJ whole genome shotgun (WGS) entry which is preliminary data.</text>
</comment>
<feature type="compositionally biased region" description="Polar residues" evidence="1">
    <location>
        <begin position="20"/>
        <end position="30"/>
    </location>
</feature>